<dbReference type="EMBL" id="GGEC01083667">
    <property type="protein sequence ID" value="MBX64151.1"/>
    <property type="molecule type" value="Transcribed_RNA"/>
</dbReference>
<organism evidence="1">
    <name type="scientific">Rhizophora mucronata</name>
    <name type="common">Asiatic mangrove</name>
    <dbReference type="NCBI Taxonomy" id="61149"/>
    <lineage>
        <taxon>Eukaryota</taxon>
        <taxon>Viridiplantae</taxon>
        <taxon>Streptophyta</taxon>
        <taxon>Embryophyta</taxon>
        <taxon>Tracheophyta</taxon>
        <taxon>Spermatophyta</taxon>
        <taxon>Magnoliopsida</taxon>
        <taxon>eudicotyledons</taxon>
        <taxon>Gunneridae</taxon>
        <taxon>Pentapetalae</taxon>
        <taxon>rosids</taxon>
        <taxon>fabids</taxon>
        <taxon>Malpighiales</taxon>
        <taxon>Rhizophoraceae</taxon>
        <taxon>Rhizophora</taxon>
    </lineage>
</organism>
<name>A0A2P2QAY7_RHIMU</name>
<reference evidence="1" key="1">
    <citation type="submission" date="2018-02" db="EMBL/GenBank/DDBJ databases">
        <title>Rhizophora mucronata_Transcriptome.</title>
        <authorList>
            <person name="Meera S.P."/>
            <person name="Sreeshan A."/>
            <person name="Augustine A."/>
        </authorList>
    </citation>
    <scope>NUCLEOTIDE SEQUENCE</scope>
    <source>
        <tissue evidence="1">Leaf</tissue>
    </source>
</reference>
<protein>
    <submittedName>
        <fullName evidence="1">Uncharacterized protein</fullName>
    </submittedName>
</protein>
<sequence length="56" mass="6488">MHLIICTFIIPCQCEMYKIAKRLSLSNPDMMHTNAHGSLYHHNAHQFPTYTNATLK</sequence>
<evidence type="ECO:0000313" key="1">
    <source>
        <dbReference type="EMBL" id="MBX64151.1"/>
    </source>
</evidence>
<accession>A0A2P2QAY7</accession>
<proteinExistence type="predicted"/>
<dbReference type="AlphaFoldDB" id="A0A2P2QAY7"/>